<evidence type="ECO:0000313" key="2">
    <source>
        <dbReference type="WBParaSite" id="L893_g13557.t1"/>
    </source>
</evidence>
<dbReference type="AlphaFoldDB" id="A0A1I7Y7U4"/>
<protein>
    <submittedName>
        <fullName evidence="2">Uncharacterized protein</fullName>
    </submittedName>
</protein>
<keyword evidence="1" id="KW-1185">Reference proteome</keyword>
<sequence length="103" mass="11867">MRRNRYPHSLIFRAHRKCRPAIHGTCVCRSAFQLLDLCSAVPWRAYVQNRENKPTCDSEVQNPVVDYISICPPHDVIQTVSFFAVSETRLGRRDTDSLSSRDC</sequence>
<organism evidence="1 2">
    <name type="scientific">Steinernema glaseri</name>
    <dbReference type="NCBI Taxonomy" id="37863"/>
    <lineage>
        <taxon>Eukaryota</taxon>
        <taxon>Metazoa</taxon>
        <taxon>Ecdysozoa</taxon>
        <taxon>Nematoda</taxon>
        <taxon>Chromadorea</taxon>
        <taxon>Rhabditida</taxon>
        <taxon>Tylenchina</taxon>
        <taxon>Panagrolaimomorpha</taxon>
        <taxon>Strongyloidoidea</taxon>
        <taxon>Steinernematidae</taxon>
        <taxon>Steinernema</taxon>
    </lineage>
</organism>
<accession>A0A1I7Y7U4</accession>
<name>A0A1I7Y7U4_9BILA</name>
<dbReference type="WBParaSite" id="L893_g13557.t1">
    <property type="protein sequence ID" value="L893_g13557.t1"/>
    <property type="gene ID" value="L893_g13557"/>
</dbReference>
<reference evidence="2" key="1">
    <citation type="submission" date="2016-11" db="UniProtKB">
        <authorList>
            <consortium name="WormBaseParasite"/>
        </authorList>
    </citation>
    <scope>IDENTIFICATION</scope>
</reference>
<dbReference type="Proteomes" id="UP000095287">
    <property type="component" value="Unplaced"/>
</dbReference>
<proteinExistence type="predicted"/>
<evidence type="ECO:0000313" key="1">
    <source>
        <dbReference type="Proteomes" id="UP000095287"/>
    </source>
</evidence>